<name>A0ACB9CNC6_ARCLA</name>
<protein>
    <submittedName>
        <fullName evidence="1">Uncharacterized protein</fullName>
    </submittedName>
</protein>
<proteinExistence type="predicted"/>
<reference evidence="2" key="1">
    <citation type="journal article" date="2022" name="Mol. Ecol. Resour.">
        <title>The genomes of chicory, endive, great burdock and yacon provide insights into Asteraceae palaeo-polyploidization history and plant inulin production.</title>
        <authorList>
            <person name="Fan W."/>
            <person name="Wang S."/>
            <person name="Wang H."/>
            <person name="Wang A."/>
            <person name="Jiang F."/>
            <person name="Liu H."/>
            <person name="Zhao H."/>
            <person name="Xu D."/>
            <person name="Zhang Y."/>
        </authorList>
    </citation>
    <scope>NUCLEOTIDE SEQUENCE [LARGE SCALE GENOMIC DNA]</scope>
    <source>
        <strain evidence="2">cv. Niubang</strain>
    </source>
</reference>
<dbReference type="Proteomes" id="UP001055879">
    <property type="component" value="Linkage Group LG04"/>
</dbReference>
<reference evidence="1 2" key="2">
    <citation type="journal article" date="2022" name="Mol. Ecol. Resour.">
        <title>The genomes of chicory, endive, great burdock and yacon provide insights into Asteraceae paleo-polyploidization history and plant inulin production.</title>
        <authorList>
            <person name="Fan W."/>
            <person name="Wang S."/>
            <person name="Wang H."/>
            <person name="Wang A."/>
            <person name="Jiang F."/>
            <person name="Liu H."/>
            <person name="Zhao H."/>
            <person name="Xu D."/>
            <person name="Zhang Y."/>
        </authorList>
    </citation>
    <scope>NUCLEOTIDE SEQUENCE [LARGE SCALE GENOMIC DNA]</scope>
    <source>
        <strain evidence="2">cv. Niubang</strain>
    </source>
</reference>
<dbReference type="EMBL" id="CM042050">
    <property type="protein sequence ID" value="KAI3735782.1"/>
    <property type="molecule type" value="Genomic_DNA"/>
</dbReference>
<evidence type="ECO:0000313" key="2">
    <source>
        <dbReference type="Proteomes" id="UP001055879"/>
    </source>
</evidence>
<keyword evidence="2" id="KW-1185">Reference proteome</keyword>
<accession>A0ACB9CNC6</accession>
<evidence type="ECO:0000313" key="1">
    <source>
        <dbReference type="EMBL" id="KAI3735782.1"/>
    </source>
</evidence>
<gene>
    <name evidence="1" type="ORF">L6452_15295</name>
</gene>
<sequence length="772" mass="89144">MRRIKKETAHMCLMGKEVKYDESDEETSDEVNNFYESDFLKKMETMMVELQDLQAKLKKEKSRVAKKRHNKEIVGNKNLIDSLNKSATLFEKQNACFENQISETVSKFMKSELEKKEFVVNYNKLQYENKSLLKKINGLEAKLYTRVTTDKSESERVCENNSTDSDASSCKVFMGNVFTNPKSSDCAKMSSQKKCSQNPNDIKFSNSSKAQQFDDDVDDSFTVENDLLNSDDCETSTKVDDSVPVSTYYFNGKKQKKRRSQKWTNIELRRKKSEVRSEWRPKKKIEELTKSFSDTNCSTNNDSVSDTRHMCYLDLGRSKHMTGQKDILSNYTEKFCGNVRFGNYPFSPILGYRDVVQENVTIKKVSYVEGLGHNLFNIGQFCDKDLEVNFKAKRCCVRKEDGKELLVGTRKSNLYTINLSNVKTDNEVCLLSKASMKQSWLWHRRLSHLNFRYINKLVTGNLVKGLPELKYVKEHLCDACEKDTLGSNLCFVLNDKKNLKKFSLKANEGIFIGYSQTSSAYRVYLKKSKIMVESVNITFDEEMASDQISSEPVITGFYDEFLGSRVTKPVVIDRSEDSNRAYTNIRISKRSRLDNSYARRDLNQFESLKVWRLVPRPEGKTIIGTKWVFKNKKDKDGIVLRNKARRIAKGYWKEEGIDYDETYALVARIEAIKMFLASAAHKNFTIYKMDVRTTFLNGILKEEVYVSQPEEFVNAEKLDHVYIHDKAFYGLKQAPRACKLSSKKISIKFSLSSEIFEFALSAFNNLSQTNIS</sequence>
<organism evidence="1 2">
    <name type="scientific">Arctium lappa</name>
    <name type="common">Greater burdock</name>
    <name type="synonym">Lappa major</name>
    <dbReference type="NCBI Taxonomy" id="4217"/>
    <lineage>
        <taxon>Eukaryota</taxon>
        <taxon>Viridiplantae</taxon>
        <taxon>Streptophyta</taxon>
        <taxon>Embryophyta</taxon>
        <taxon>Tracheophyta</taxon>
        <taxon>Spermatophyta</taxon>
        <taxon>Magnoliopsida</taxon>
        <taxon>eudicotyledons</taxon>
        <taxon>Gunneridae</taxon>
        <taxon>Pentapetalae</taxon>
        <taxon>asterids</taxon>
        <taxon>campanulids</taxon>
        <taxon>Asterales</taxon>
        <taxon>Asteraceae</taxon>
        <taxon>Carduoideae</taxon>
        <taxon>Cardueae</taxon>
        <taxon>Arctiinae</taxon>
        <taxon>Arctium</taxon>
    </lineage>
</organism>
<comment type="caution">
    <text evidence="1">The sequence shown here is derived from an EMBL/GenBank/DDBJ whole genome shotgun (WGS) entry which is preliminary data.</text>
</comment>